<dbReference type="Proteomes" id="UP001596044">
    <property type="component" value="Unassembled WGS sequence"/>
</dbReference>
<dbReference type="Pfam" id="PF03323">
    <property type="entry name" value="GerA"/>
    <property type="match status" value="1"/>
</dbReference>
<protein>
    <submittedName>
        <fullName evidence="4">Spore germination protein</fullName>
    </submittedName>
</protein>
<keyword evidence="3" id="KW-1133">Transmembrane helix</keyword>
<dbReference type="EMBL" id="JBHSMJ010000014">
    <property type="protein sequence ID" value="MFC5449006.1"/>
    <property type="molecule type" value="Genomic_DNA"/>
</dbReference>
<dbReference type="InterPro" id="IPR004995">
    <property type="entry name" value="Spore_Ger"/>
</dbReference>
<evidence type="ECO:0000256" key="2">
    <source>
        <dbReference type="ARBA" id="ARBA00023136"/>
    </source>
</evidence>
<dbReference type="RefSeq" id="WP_270884670.1">
    <property type="nucleotide sequence ID" value="NZ_JAQFVF010000076.1"/>
</dbReference>
<keyword evidence="2 3" id="KW-0472">Membrane</keyword>
<gene>
    <name evidence="4" type="ORF">ACFPOG_12065</name>
</gene>
<comment type="similarity">
    <text evidence="1">Belongs to the GerABKA family.</text>
</comment>
<dbReference type="PIRSF" id="PIRSF005690">
    <property type="entry name" value="GerBA"/>
    <property type="match status" value="1"/>
</dbReference>
<feature type="transmembrane region" description="Helical" evidence="3">
    <location>
        <begin position="439"/>
        <end position="470"/>
    </location>
</feature>
<evidence type="ECO:0000313" key="5">
    <source>
        <dbReference type="Proteomes" id="UP001596044"/>
    </source>
</evidence>
<organism evidence="4 5">
    <name type="scientific">Paenibacillus aestuarii</name>
    <dbReference type="NCBI Taxonomy" id="516965"/>
    <lineage>
        <taxon>Bacteria</taxon>
        <taxon>Bacillati</taxon>
        <taxon>Bacillota</taxon>
        <taxon>Bacilli</taxon>
        <taxon>Bacillales</taxon>
        <taxon>Paenibacillaceae</taxon>
        <taxon>Paenibacillus</taxon>
    </lineage>
</organism>
<reference evidence="5" key="1">
    <citation type="journal article" date="2019" name="Int. J. Syst. Evol. Microbiol.">
        <title>The Global Catalogue of Microorganisms (GCM) 10K type strain sequencing project: providing services to taxonomists for standard genome sequencing and annotation.</title>
        <authorList>
            <consortium name="The Broad Institute Genomics Platform"/>
            <consortium name="The Broad Institute Genome Sequencing Center for Infectious Disease"/>
            <person name="Wu L."/>
            <person name="Ma J."/>
        </authorList>
    </citation>
    <scope>NUCLEOTIDE SEQUENCE [LARGE SCALE GENOMIC DNA]</scope>
    <source>
        <strain evidence="5">KACC 11904</strain>
    </source>
</reference>
<keyword evidence="3" id="KW-0812">Transmembrane</keyword>
<feature type="transmembrane region" description="Helical" evidence="3">
    <location>
        <begin position="409"/>
        <end position="427"/>
    </location>
</feature>
<keyword evidence="5" id="KW-1185">Reference proteome</keyword>
<accession>A0ABW0K826</accession>
<dbReference type="PANTHER" id="PTHR22550">
    <property type="entry name" value="SPORE GERMINATION PROTEIN"/>
    <property type="match status" value="1"/>
</dbReference>
<evidence type="ECO:0000313" key="4">
    <source>
        <dbReference type="EMBL" id="MFC5449006.1"/>
    </source>
</evidence>
<dbReference type="PANTHER" id="PTHR22550:SF5">
    <property type="entry name" value="LEUCINE ZIPPER PROTEIN 4"/>
    <property type="match status" value="1"/>
</dbReference>
<comment type="caution">
    <text evidence="4">The sequence shown here is derived from an EMBL/GenBank/DDBJ whole genome shotgun (WGS) entry which is preliminary data.</text>
</comment>
<dbReference type="InterPro" id="IPR050768">
    <property type="entry name" value="UPF0353/GerABKA_families"/>
</dbReference>
<feature type="transmembrane region" description="Helical" evidence="3">
    <location>
        <begin position="312"/>
        <end position="334"/>
    </location>
</feature>
<proteinExistence type="inferred from homology"/>
<evidence type="ECO:0000256" key="1">
    <source>
        <dbReference type="ARBA" id="ARBA00005278"/>
    </source>
</evidence>
<sequence length="523" mass="58556">MRKIIFGKNIKKKTNSTQKMFIGVKRMSKACDSALSNDLYGNVTVLRSIFADCEDAVFHDISVRETVKSSIIYIQGLTDTAQLDLCVLKPIIEAWKTDLNLSDIREHVAITDIKEITYFEDIVQMITSGNPVMLVQGVSNGFVFGLSKWEQRSLEESQAESVIRGTRESFTETLGTNMALLRRRLKNPSCKMKKMTIGRYSQTSVVLAYIEGIADPRLITEVQERLRTIDVDGVLESGVIEEWIEETNYSPFPQMQNTERPDAAAAALLEGRIVIITDTTPFVLILPTTFFSFFQSPEDYYQRFPIGTAIRWVRYLFVCVSLIAPSTYVAVLTYHQEMIPTTLLLRIAKSREEIPFPALFEAFLMEVTFEALREAGVRLPKQIGAAVSIVGALVIGQAAIQAGLVSAPMVMVVAITGISSFMIPQYSASIPLRLLRFPLMLLAGSFGLLGMMLGILAIISHMCILTSFGVPYMSTMAPMNVTEMKDVLIRAPWKQMRKRPAFSHALDRNRLKLPSENDKGEQE</sequence>
<evidence type="ECO:0000256" key="3">
    <source>
        <dbReference type="SAM" id="Phobius"/>
    </source>
</evidence>
<name>A0ABW0K826_9BACL</name>
<feature type="transmembrane region" description="Helical" evidence="3">
    <location>
        <begin position="384"/>
        <end position="403"/>
    </location>
</feature>